<keyword evidence="8" id="KW-0325">Glycoprotein</keyword>
<feature type="region of interest" description="Disordered" evidence="9">
    <location>
        <begin position="591"/>
        <end position="624"/>
    </location>
</feature>
<evidence type="ECO:0000256" key="10">
    <source>
        <dbReference type="SAM" id="Phobius"/>
    </source>
</evidence>
<evidence type="ECO:0000256" key="6">
    <source>
        <dbReference type="ARBA" id="ARBA00023136"/>
    </source>
</evidence>
<dbReference type="SUPFAM" id="SSF53850">
    <property type="entry name" value="Periplasmic binding protein-like II"/>
    <property type="match status" value="1"/>
</dbReference>
<feature type="signal peptide" evidence="11">
    <location>
        <begin position="1"/>
        <end position="33"/>
    </location>
</feature>
<feature type="domain" description="Ionotropic glutamate receptor C-terminal" evidence="12">
    <location>
        <begin position="359"/>
        <end position="645"/>
    </location>
</feature>
<keyword evidence="4 10" id="KW-0812">Transmembrane</keyword>
<keyword evidence="11" id="KW-0732">Signal</keyword>
<evidence type="ECO:0000256" key="1">
    <source>
        <dbReference type="ARBA" id="ARBA00004651"/>
    </source>
</evidence>
<keyword evidence="7 13" id="KW-0675">Receptor</keyword>
<evidence type="ECO:0000313" key="13">
    <source>
        <dbReference type="EMBL" id="ROT67556.1"/>
    </source>
</evidence>
<feature type="compositionally biased region" description="Acidic residues" evidence="9">
    <location>
        <begin position="612"/>
        <end position="622"/>
    </location>
</feature>
<dbReference type="InterPro" id="IPR001320">
    <property type="entry name" value="Iontro_rcpt_C"/>
</dbReference>
<evidence type="ECO:0000256" key="4">
    <source>
        <dbReference type="ARBA" id="ARBA00022692"/>
    </source>
</evidence>
<dbReference type="Gene3D" id="3.40.190.10">
    <property type="entry name" value="Periplasmic binding protein-like II"/>
    <property type="match status" value="1"/>
</dbReference>
<evidence type="ECO:0000313" key="14">
    <source>
        <dbReference type="Proteomes" id="UP000283509"/>
    </source>
</evidence>
<dbReference type="PANTHER" id="PTHR42643:SF38">
    <property type="entry name" value="IONOTROPIC RECEPTOR 100A"/>
    <property type="match status" value="1"/>
</dbReference>
<reference evidence="13 14" key="1">
    <citation type="submission" date="2018-04" db="EMBL/GenBank/DDBJ databases">
        <authorList>
            <person name="Zhang X."/>
            <person name="Yuan J."/>
            <person name="Li F."/>
            <person name="Xiang J."/>
        </authorList>
    </citation>
    <scope>NUCLEOTIDE SEQUENCE [LARGE SCALE GENOMIC DNA]</scope>
    <source>
        <tissue evidence="13">Muscle</tissue>
    </source>
</reference>
<evidence type="ECO:0000256" key="2">
    <source>
        <dbReference type="ARBA" id="ARBA00008685"/>
    </source>
</evidence>
<evidence type="ECO:0000256" key="11">
    <source>
        <dbReference type="SAM" id="SignalP"/>
    </source>
</evidence>
<evidence type="ECO:0000256" key="9">
    <source>
        <dbReference type="SAM" id="MobiDB-lite"/>
    </source>
</evidence>
<keyword evidence="14" id="KW-1185">Reference proteome</keyword>
<comment type="similarity">
    <text evidence="2">Belongs to the glutamate-gated ion channel (TC 1.A.10.1) family.</text>
</comment>
<dbReference type="GO" id="GO:0005886">
    <property type="term" value="C:plasma membrane"/>
    <property type="evidence" value="ECO:0007669"/>
    <property type="project" value="UniProtKB-SubCell"/>
</dbReference>
<evidence type="ECO:0000256" key="5">
    <source>
        <dbReference type="ARBA" id="ARBA00022989"/>
    </source>
</evidence>
<dbReference type="GO" id="GO:0050906">
    <property type="term" value="P:detection of stimulus involved in sensory perception"/>
    <property type="evidence" value="ECO:0007669"/>
    <property type="project" value="UniProtKB-ARBA"/>
</dbReference>
<evidence type="ECO:0000259" key="12">
    <source>
        <dbReference type="Pfam" id="PF00060"/>
    </source>
</evidence>
<dbReference type="Gene3D" id="1.10.287.70">
    <property type="match status" value="1"/>
</dbReference>
<evidence type="ECO:0000256" key="7">
    <source>
        <dbReference type="ARBA" id="ARBA00023170"/>
    </source>
</evidence>
<keyword evidence="3" id="KW-1003">Cell membrane</keyword>
<feature type="transmembrane region" description="Helical" evidence="10">
    <location>
        <begin position="359"/>
        <end position="382"/>
    </location>
</feature>
<gene>
    <name evidence="13" type="ORF">C7M84_014378</name>
</gene>
<sequence>MSAWCKKPRDGGRKWWMKEISLWFIFTASVAHASQTAACEDFRPRAASAVLERASQPRSSFILITDGSAFSISLTKDLGERGAPGGVSVLTVAGDASANQTRINLLGVIQIGRQIQKASWRSTVVVASSDLLFLTVFAEAADEGRLVGSETRVLVVTSLALPEVRSLLGQSWVFSMCNAMLLNLPRDAADSRHNLFAHLPYGPTGPHLSRVASWTSASGLKFKSEVPLFPPKFDNFYGAPLNMTVHPFPPYWMEVESGRPDGSTVKRIAGRDYTMLETMAQALNFTISVMPDADWEEVILRVEQRRAFMSPMKLAIMPHLLKLYDFTTVIEPATLGFSMAKPTLKPRWQSLYYPLTDGVWASILAVLALVPVALILITKAGARMGSQSIRSMQRLVLEVAGSLVSQSSSGRGYDTSSTQVLLATWLIFSFIVSTAYRGNLTAFLTIPKYPDRPETLEQFIRTGAKATYPPDVVDFYNNFKKSDSYLYTTLASRMTLVPNFQVGLQEAIDLGQGYFYERMSLKLAIEEHFTSADGSTRLYVAGQNILPAYCAWPIPWGVPYKEKLNQFIMAFQAAGLIEKWTEDILKEARQESTAKQRRNANRKKEVQGTASDETDSDDDSEDSSSQGIMALTLTHLQGPIFLLLLGLLVSSLVFCVEILASWILKK</sequence>
<dbReference type="EMBL" id="QCYY01002801">
    <property type="protein sequence ID" value="ROT67556.1"/>
    <property type="molecule type" value="Genomic_DNA"/>
</dbReference>
<dbReference type="AlphaFoldDB" id="A0A3R7SMN4"/>
<evidence type="ECO:0000256" key="3">
    <source>
        <dbReference type="ARBA" id="ARBA00022475"/>
    </source>
</evidence>
<dbReference type="OrthoDB" id="6353409at2759"/>
<keyword evidence="6 10" id="KW-0472">Membrane</keyword>
<evidence type="ECO:0000256" key="8">
    <source>
        <dbReference type="ARBA" id="ARBA00023180"/>
    </source>
</evidence>
<proteinExistence type="inferred from homology"/>
<feature type="chain" id="PRO_5018680511" evidence="11">
    <location>
        <begin position="34"/>
        <end position="666"/>
    </location>
</feature>
<reference evidence="13 14" key="2">
    <citation type="submission" date="2019-01" db="EMBL/GenBank/DDBJ databases">
        <title>The decoding of complex shrimp genome reveals the adaptation for benthos swimmer, frequently molting mechanism and breeding impact on genome.</title>
        <authorList>
            <person name="Sun Y."/>
            <person name="Gao Y."/>
            <person name="Yu Y."/>
        </authorList>
    </citation>
    <scope>NUCLEOTIDE SEQUENCE [LARGE SCALE GENOMIC DNA]</scope>
    <source>
        <tissue evidence="13">Muscle</tissue>
    </source>
</reference>
<keyword evidence="5 10" id="KW-1133">Transmembrane helix</keyword>
<dbReference type="InterPro" id="IPR052192">
    <property type="entry name" value="Insect_Ionotropic_Sensory_Rcpt"/>
</dbReference>
<name>A0A3R7SMN4_PENVA</name>
<protein>
    <submittedName>
        <fullName evidence="13">Variant Ionotropic Glutamate Receptor</fullName>
    </submittedName>
</protein>
<comment type="caution">
    <text evidence="13">The sequence shown here is derived from an EMBL/GenBank/DDBJ whole genome shotgun (WGS) entry which is preliminary data.</text>
</comment>
<feature type="transmembrane region" description="Helical" evidence="10">
    <location>
        <begin position="640"/>
        <end position="664"/>
    </location>
</feature>
<dbReference type="Proteomes" id="UP000283509">
    <property type="component" value="Unassembled WGS sequence"/>
</dbReference>
<organism evidence="13 14">
    <name type="scientific">Penaeus vannamei</name>
    <name type="common">Whiteleg shrimp</name>
    <name type="synonym">Litopenaeus vannamei</name>
    <dbReference type="NCBI Taxonomy" id="6689"/>
    <lineage>
        <taxon>Eukaryota</taxon>
        <taxon>Metazoa</taxon>
        <taxon>Ecdysozoa</taxon>
        <taxon>Arthropoda</taxon>
        <taxon>Crustacea</taxon>
        <taxon>Multicrustacea</taxon>
        <taxon>Malacostraca</taxon>
        <taxon>Eumalacostraca</taxon>
        <taxon>Eucarida</taxon>
        <taxon>Decapoda</taxon>
        <taxon>Dendrobranchiata</taxon>
        <taxon>Penaeoidea</taxon>
        <taxon>Penaeidae</taxon>
        <taxon>Penaeus</taxon>
    </lineage>
</organism>
<accession>A0A3R7SMN4</accession>
<comment type="subcellular location">
    <subcellularLocation>
        <location evidence="1">Cell membrane</location>
        <topology evidence="1">Multi-pass membrane protein</topology>
    </subcellularLocation>
</comment>
<dbReference type="PANTHER" id="PTHR42643">
    <property type="entry name" value="IONOTROPIC RECEPTOR 20A-RELATED"/>
    <property type="match status" value="1"/>
</dbReference>
<dbReference type="Pfam" id="PF00060">
    <property type="entry name" value="Lig_chan"/>
    <property type="match status" value="1"/>
</dbReference>
<dbReference type="GO" id="GO:0015276">
    <property type="term" value="F:ligand-gated monoatomic ion channel activity"/>
    <property type="evidence" value="ECO:0007669"/>
    <property type="project" value="InterPro"/>
</dbReference>